<sequence length="154" mass="17817">MSLSPTIIIPLRGSQNNSVRVRTLLDPGSGTNWIVKDLLDKVQFTKKGQENLEVVTFSGTVKKKFQLVEVYYLDESQIKQSLICYVYEVYTRHITVKGMLQYIINNAQEQSVLFKKYEGSCVISCRPQKTRYRHDLVLFQHQQAKSQGKHCPYP</sequence>
<dbReference type="EMBL" id="CAXKWB010044398">
    <property type="protein sequence ID" value="CAL4160599.1"/>
    <property type="molecule type" value="Genomic_DNA"/>
</dbReference>
<name>A0AAV2S5B2_MEGNR</name>
<accession>A0AAV2S5B2</accession>
<proteinExistence type="predicted"/>
<dbReference type="Proteomes" id="UP001497623">
    <property type="component" value="Unassembled WGS sequence"/>
</dbReference>
<reference evidence="1 2" key="1">
    <citation type="submission" date="2024-05" db="EMBL/GenBank/DDBJ databases">
        <authorList>
            <person name="Wallberg A."/>
        </authorList>
    </citation>
    <scope>NUCLEOTIDE SEQUENCE [LARGE SCALE GENOMIC DNA]</scope>
</reference>
<protein>
    <recommendedName>
        <fullName evidence="3">Peptidase aspartic putative domain-containing protein</fullName>
    </recommendedName>
</protein>
<evidence type="ECO:0008006" key="3">
    <source>
        <dbReference type="Google" id="ProtNLM"/>
    </source>
</evidence>
<dbReference type="AlphaFoldDB" id="A0AAV2S5B2"/>
<evidence type="ECO:0000313" key="1">
    <source>
        <dbReference type="EMBL" id="CAL4160599.1"/>
    </source>
</evidence>
<keyword evidence="2" id="KW-1185">Reference proteome</keyword>
<gene>
    <name evidence="1" type="ORF">MNOR_LOCUS32517</name>
</gene>
<comment type="caution">
    <text evidence="1">The sequence shown here is derived from an EMBL/GenBank/DDBJ whole genome shotgun (WGS) entry which is preliminary data.</text>
</comment>
<organism evidence="1 2">
    <name type="scientific">Meganyctiphanes norvegica</name>
    <name type="common">Northern krill</name>
    <name type="synonym">Thysanopoda norvegica</name>
    <dbReference type="NCBI Taxonomy" id="48144"/>
    <lineage>
        <taxon>Eukaryota</taxon>
        <taxon>Metazoa</taxon>
        <taxon>Ecdysozoa</taxon>
        <taxon>Arthropoda</taxon>
        <taxon>Crustacea</taxon>
        <taxon>Multicrustacea</taxon>
        <taxon>Malacostraca</taxon>
        <taxon>Eumalacostraca</taxon>
        <taxon>Eucarida</taxon>
        <taxon>Euphausiacea</taxon>
        <taxon>Euphausiidae</taxon>
        <taxon>Meganyctiphanes</taxon>
    </lineage>
</organism>
<evidence type="ECO:0000313" key="2">
    <source>
        <dbReference type="Proteomes" id="UP001497623"/>
    </source>
</evidence>